<evidence type="ECO:0000256" key="3">
    <source>
        <dbReference type="ARBA" id="ARBA00022833"/>
    </source>
</evidence>
<keyword evidence="2" id="KW-0479">Metal-binding</keyword>
<comment type="similarity">
    <text evidence="8">Belongs to the small Tim family.</text>
</comment>
<dbReference type="InterPro" id="IPR050673">
    <property type="entry name" value="Mito_inner_translocase_sub"/>
</dbReference>
<evidence type="ECO:0000256" key="2">
    <source>
        <dbReference type="ARBA" id="ARBA00022723"/>
    </source>
</evidence>
<proteinExistence type="inferred from homology"/>
<keyword evidence="5 8" id="KW-0811">Translocation</keyword>
<dbReference type="AlphaFoldDB" id="A0A267FDK1"/>
<comment type="domain">
    <text evidence="8">The twin CX3C motif contains 4 conserved Cys residues that form 2 disulfide bonds in the mitochondrial intermembrane space.</text>
</comment>
<evidence type="ECO:0000256" key="6">
    <source>
        <dbReference type="ARBA" id="ARBA00023128"/>
    </source>
</evidence>
<dbReference type="PANTHER" id="PTHR13172">
    <property type="entry name" value="MITOCHONDRIAL IMPORT INNER MEMBRANE TRANSLOCASE SUBUNIT TIM9B"/>
    <property type="match status" value="1"/>
</dbReference>
<comment type="function">
    <text evidence="8">Mitochondrial intermembrane chaperone that participates in the import and insertion of some multi-pass transmembrane proteins into the mitochondrial inner membrane. Also required for the transfer of beta-barrel precursors from the TOM complex to the sorting and assembly machinery (SAM complex) of the outer membrane. Acts as a chaperone-like protein that protects the hydrophobic precursors from aggregation and guide them through the mitochondrial intermembrane space.</text>
</comment>
<protein>
    <recommendedName>
        <fullName evidence="8">Mitochondrial import inner membrane translocase subunit</fullName>
    </recommendedName>
</protein>
<keyword evidence="1 8" id="KW-0813">Transport</keyword>
<evidence type="ECO:0000256" key="8">
    <source>
        <dbReference type="RuleBase" id="RU367043"/>
    </source>
</evidence>
<dbReference type="InterPro" id="IPR004217">
    <property type="entry name" value="Tim10-like"/>
</dbReference>
<evidence type="ECO:0000313" key="10">
    <source>
        <dbReference type="EMBL" id="PAA71139.1"/>
    </source>
</evidence>
<dbReference type="STRING" id="282301.A0A267FDK1"/>
<gene>
    <name evidence="10" type="ORF">BOX15_Mlig021034g4</name>
</gene>
<evidence type="ECO:0000313" key="11">
    <source>
        <dbReference type="Proteomes" id="UP000215902"/>
    </source>
</evidence>
<dbReference type="SUPFAM" id="SSF144122">
    <property type="entry name" value="Tim10-like"/>
    <property type="match status" value="1"/>
</dbReference>
<dbReference type="GO" id="GO:0015031">
    <property type="term" value="P:protein transport"/>
    <property type="evidence" value="ECO:0007669"/>
    <property type="project" value="UniProtKB-KW"/>
</dbReference>
<keyword evidence="11" id="KW-1185">Reference proteome</keyword>
<sequence>MSAQSPASMSLMEQELNQAQIREIFTSFNRSHQRCFTDCVNKFDRRSVSDSEKNCVANCVAKYMNTTQRISMRFQEHQAMITGGGAVAQGQGK</sequence>
<dbReference type="InterPro" id="IPR035427">
    <property type="entry name" value="Tim10-like_dom_sf"/>
</dbReference>
<evidence type="ECO:0000256" key="1">
    <source>
        <dbReference type="ARBA" id="ARBA00022448"/>
    </source>
</evidence>
<keyword evidence="4 8" id="KW-0653">Protein transport</keyword>
<dbReference type="Proteomes" id="UP000215902">
    <property type="component" value="Unassembled WGS sequence"/>
</dbReference>
<dbReference type="EMBL" id="NIVC01001184">
    <property type="protein sequence ID" value="PAA71139.1"/>
    <property type="molecule type" value="Genomic_DNA"/>
</dbReference>
<keyword evidence="8" id="KW-0999">Mitochondrion inner membrane</keyword>
<keyword evidence="8" id="KW-0472">Membrane</keyword>
<evidence type="ECO:0000256" key="4">
    <source>
        <dbReference type="ARBA" id="ARBA00022927"/>
    </source>
</evidence>
<keyword evidence="6 8" id="KW-0496">Mitochondrion</keyword>
<dbReference type="GO" id="GO:0046872">
    <property type="term" value="F:metal ion binding"/>
    <property type="evidence" value="ECO:0007669"/>
    <property type="project" value="UniProtKB-KW"/>
</dbReference>
<keyword evidence="8" id="KW-0143">Chaperone</keyword>
<dbReference type="GO" id="GO:0005743">
    <property type="term" value="C:mitochondrial inner membrane"/>
    <property type="evidence" value="ECO:0007669"/>
    <property type="project" value="UniProtKB-SubCell"/>
</dbReference>
<comment type="subcellular location">
    <subcellularLocation>
        <location evidence="8">Mitochondrion inner membrane</location>
        <topology evidence="8">Peripheral membrane protein</topology>
        <orientation evidence="8">Intermembrane side</orientation>
    </subcellularLocation>
</comment>
<evidence type="ECO:0000256" key="7">
    <source>
        <dbReference type="ARBA" id="ARBA00023157"/>
    </source>
</evidence>
<reference evidence="10 11" key="1">
    <citation type="submission" date="2017-06" db="EMBL/GenBank/DDBJ databases">
        <title>A platform for efficient transgenesis in Macrostomum lignano, a flatworm model organism for stem cell research.</title>
        <authorList>
            <person name="Berezikov E."/>
        </authorList>
    </citation>
    <scope>NUCLEOTIDE SEQUENCE [LARGE SCALE GENOMIC DNA]</scope>
    <source>
        <strain evidence="10">DV1</strain>
        <tissue evidence="10">Whole organism</tissue>
    </source>
</reference>
<comment type="caution">
    <text evidence="10">The sequence shown here is derived from an EMBL/GenBank/DDBJ whole genome shotgun (WGS) entry which is preliminary data.</text>
</comment>
<evidence type="ECO:0000259" key="9">
    <source>
        <dbReference type="Pfam" id="PF02953"/>
    </source>
</evidence>
<dbReference type="Pfam" id="PF02953">
    <property type="entry name" value="zf-Tim10_DDP"/>
    <property type="match status" value="1"/>
</dbReference>
<feature type="domain" description="Tim10-like" evidence="9">
    <location>
        <begin position="14"/>
        <end position="76"/>
    </location>
</feature>
<comment type="subunit">
    <text evidence="8">Heterohexamer.</text>
</comment>
<organism evidence="10 11">
    <name type="scientific">Macrostomum lignano</name>
    <dbReference type="NCBI Taxonomy" id="282301"/>
    <lineage>
        <taxon>Eukaryota</taxon>
        <taxon>Metazoa</taxon>
        <taxon>Spiralia</taxon>
        <taxon>Lophotrochozoa</taxon>
        <taxon>Platyhelminthes</taxon>
        <taxon>Rhabditophora</taxon>
        <taxon>Macrostomorpha</taxon>
        <taxon>Macrostomida</taxon>
        <taxon>Macrostomidae</taxon>
        <taxon>Macrostomum</taxon>
    </lineage>
</organism>
<name>A0A267FDK1_9PLAT</name>
<evidence type="ECO:0000256" key="5">
    <source>
        <dbReference type="ARBA" id="ARBA00023010"/>
    </source>
</evidence>
<accession>A0A267FDK1</accession>
<keyword evidence="7 8" id="KW-1015">Disulfide bond</keyword>
<keyword evidence="3" id="KW-0862">Zinc</keyword>
<dbReference type="Gene3D" id="1.10.287.810">
    <property type="entry name" value="Mitochondrial import inner membrane translocase subunit tim13 like domains"/>
    <property type="match status" value="1"/>
</dbReference>
<dbReference type="OrthoDB" id="1551503at2759"/>